<dbReference type="SUPFAM" id="SSF52374">
    <property type="entry name" value="Nucleotidylyl transferase"/>
    <property type="match status" value="1"/>
</dbReference>
<dbReference type="InterPro" id="IPR014729">
    <property type="entry name" value="Rossmann-like_a/b/a_fold"/>
</dbReference>
<gene>
    <name evidence="1" type="ORF">A3H64_01935</name>
</gene>
<dbReference type="AlphaFoldDB" id="A0A1G2GZH3"/>
<dbReference type="Gene3D" id="3.40.50.620">
    <property type="entry name" value="HUPs"/>
    <property type="match status" value="1"/>
</dbReference>
<sequence length="159" mass="17971">MKTGLVVGKFAPLHKGHEFLLQTAAAAVDTLVALIYDARDVTRVPLPVRADWIRALYPDVVVLEGYNPPPRDMWTPERTREHEEFIKQLVSPHHITHVFSCEEYGELLACALGAEHARVEKLVEGASHMSATIVRSHPDARQFVSEQVYRDMQKYGDVL</sequence>
<protein>
    <recommendedName>
        <fullName evidence="3">Cytidyltransferase-like domain-containing protein</fullName>
    </recommendedName>
</protein>
<dbReference type="GO" id="GO:0003824">
    <property type="term" value="F:catalytic activity"/>
    <property type="evidence" value="ECO:0007669"/>
    <property type="project" value="InterPro"/>
</dbReference>
<comment type="caution">
    <text evidence="1">The sequence shown here is derived from an EMBL/GenBank/DDBJ whole genome shotgun (WGS) entry which is preliminary data.</text>
</comment>
<proteinExistence type="predicted"/>
<evidence type="ECO:0008006" key="3">
    <source>
        <dbReference type="Google" id="ProtNLM"/>
    </source>
</evidence>
<evidence type="ECO:0000313" key="1">
    <source>
        <dbReference type="EMBL" id="OGZ55607.1"/>
    </source>
</evidence>
<dbReference type="InterPro" id="IPR004821">
    <property type="entry name" value="Cyt_trans-like"/>
</dbReference>
<reference evidence="1 2" key="1">
    <citation type="journal article" date="2016" name="Nat. Commun.">
        <title>Thousands of microbial genomes shed light on interconnected biogeochemical processes in an aquifer system.</title>
        <authorList>
            <person name="Anantharaman K."/>
            <person name="Brown C.T."/>
            <person name="Hug L.A."/>
            <person name="Sharon I."/>
            <person name="Castelle C.J."/>
            <person name="Probst A.J."/>
            <person name="Thomas B.C."/>
            <person name="Singh A."/>
            <person name="Wilkins M.J."/>
            <person name="Karaoz U."/>
            <person name="Brodie E.L."/>
            <person name="Williams K.H."/>
            <person name="Hubbard S.S."/>
            <person name="Banfield J.F."/>
        </authorList>
    </citation>
    <scope>NUCLEOTIDE SEQUENCE [LARGE SCALE GENOMIC DNA]</scope>
</reference>
<dbReference type="NCBIfam" id="TIGR00125">
    <property type="entry name" value="cyt_tran_rel"/>
    <property type="match status" value="1"/>
</dbReference>
<name>A0A1G2GZH3_9BACT</name>
<dbReference type="EMBL" id="MHNY01000025">
    <property type="protein sequence ID" value="OGZ55607.1"/>
    <property type="molecule type" value="Genomic_DNA"/>
</dbReference>
<evidence type="ECO:0000313" key="2">
    <source>
        <dbReference type="Proteomes" id="UP000178186"/>
    </source>
</evidence>
<dbReference type="Proteomes" id="UP000178186">
    <property type="component" value="Unassembled WGS sequence"/>
</dbReference>
<dbReference type="STRING" id="1802128.A3H64_01935"/>
<accession>A0A1G2GZH3</accession>
<organism evidence="1 2">
    <name type="scientific">Candidatus Ryanbacteria bacterium RIFCSPLOWO2_02_FULL_45_11c</name>
    <dbReference type="NCBI Taxonomy" id="1802128"/>
    <lineage>
        <taxon>Bacteria</taxon>
        <taxon>Candidatus Ryaniibacteriota</taxon>
    </lineage>
</organism>